<dbReference type="InterPro" id="IPR017452">
    <property type="entry name" value="GPCR_Rhodpsn_7TM"/>
</dbReference>
<keyword evidence="3 5" id="KW-1133">Transmembrane helix</keyword>
<sequence>MKAEQLMAISLIPLTSLGIVCNWLVVIAISGNRSLNHSFSLLTATQAAANGVFSVLYLVYVAPMMILDLKVLKDCSQHVGFLLIICYDISIQTHVLITVNRFCAVFLPVVYKNLFK</sequence>
<evidence type="ECO:0000256" key="4">
    <source>
        <dbReference type="ARBA" id="ARBA00023136"/>
    </source>
</evidence>
<accession>E3MQ39</accession>
<keyword evidence="4 5" id="KW-0472">Membrane</keyword>
<evidence type="ECO:0000256" key="5">
    <source>
        <dbReference type="SAM" id="Phobius"/>
    </source>
</evidence>
<evidence type="ECO:0000256" key="3">
    <source>
        <dbReference type="ARBA" id="ARBA00022989"/>
    </source>
</evidence>
<keyword evidence="2 5" id="KW-0812">Transmembrane</keyword>
<dbReference type="PANTHER" id="PTHR23017">
    <property type="entry name" value="SERPENTINE RECEPTOR, CLASS X"/>
    <property type="match status" value="1"/>
</dbReference>
<dbReference type="PANTHER" id="PTHR23017:SF4">
    <property type="entry name" value="G-PROTEIN COUPLED RECEPTORS FAMILY 1 PROFILE DOMAIN-CONTAINING PROTEIN"/>
    <property type="match status" value="1"/>
</dbReference>
<dbReference type="InterPro" id="IPR019430">
    <property type="entry name" value="7TM_GPCR_serpentine_rcpt_Srx"/>
</dbReference>
<dbReference type="eggNOG" id="ENOG502TKKD">
    <property type="taxonomic scope" value="Eukaryota"/>
</dbReference>
<organism evidence="8">
    <name type="scientific">Caenorhabditis remanei</name>
    <name type="common">Caenorhabditis vulgaris</name>
    <dbReference type="NCBI Taxonomy" id="31234"/>
    <lineage>
        <taxon>Eukaryota</taxon>
        <taxon>Metazoa</taxon>
        <taxon>Ecdysozoa</taxon>
        <taxon>Nematoda</taxon>
        <taxon>Chromadorea</taxon>
        <taxon>Rhabditida</taxon>
        <taxon>Rhabditina</taxon>
        <taxon>Rhabditomorpha</taxon>
        <taxon>Rhabditoidea</taxon>
        <taxon>Rhabditidae</taxon>
        <taxon>Peloderinae</taxon>
        <taxon>Caenorhabditis</taxon>
    </lineage>
</organism>
<dbReference type="PROSITE" id="PS50262">
    <property type="entry name" value="G_PROTEIN_RECEP_F1_2"/>
    <property type="match status" value="1"/>
</dbReference>
<feature type="transmembrane region" description="Helical" evidence="5">
    <location>
        <begin position="6"/>
        <end position="29"/>
    </location>
</feature>
<name>E3MQ39_CAERE</name>
<dbReference type="InParanoid" id="E3MQ39"/>
<dbReference type="GO" id="GO:0016020">
    <property type="term" value="C:membrane"/>
    <property type="evidence" value="ECO:0007669"/>
    <property type="project" value="UniProtKB-SubCell"/>
</dbReference>
<dbReference type="EMBL" id="DS268465">
    <property type="protein sequence ID" value="EFP06800.1"/>
    <property type="molecule type" value="Genomic_DNA"/>
</dbReference>
<comment type="subcellular location">
    <subcellularLocation>
        <location evidence="1">Membrane</location>
    </subcellularLocation>
</comment>
<dbReference type="Proteomes" id="UP000008281">
    <property type="component" value="Unassembled WGS sequence"/>
</dbReference>
<keyword evidence="8" id="KW-1185">Reference proteome</keyword>
<proteinExistence type="predicted"/>
<dbReference type="OMA" id="CAINFAL"/>
<dbReference type="CDD" id="cd00637">
    <property type="entry name" value="7tm_classA_rhodopsin-like"/>
    <property type="match status" value="1"/>
</dbReference>
<dbReference type="Pfam" id="PF10328">
    <property type="entry name" value="7TM_GPCR_Srx"/>
    <property type="match status" value="1"/>
</dbReference>
<dbReference type="OrthoDB" id="5825164at2759"/>
<dbReference type="AlphaFoldDB" id="E3MQ39"/>
<protein>
    <recommendedName>
        <fullName evidence="6">G-protein coupled receptors family 1 profile domain-containing protein</fullName>
    </recommendedName>
</protein>
<feature type="domain" description="G-protein coupled receptors family 1 profile" evidence="6">
    <location>
        <begin position="21"/>
        <end position="116"/>
    </location>
</feature>
<gene>
    <name evidence="7" type="ORF">CRE_11233</name>
</gene>
<dbReference type="HOGENOM" id="CLU_2099150_0_0_1"/>
<reference evidence="7" key="1">
    <citation type="submission" date="2007-07" db="EMBL/GenBank/DDBJ databases">
        <title>PCAP assembly of the Caenorhabditis remanei genome.</title>
        <authorList>
            <consortium name="The Caenorhabditis remanei Sequencing Consortium"/>
            <person name="Wilson R.K."/>
        </authorList>
    </citation>
    <scope>NUCLEOTIDE SEQUENCE [LARGE SCALE GENOMIC DNA]</scope>
    <source>
        <strain evidence="7">PB4641</strain>
    </source>
</reference>
<feature type="transmembrane region" description="Helical" evidence="5">
    <location>
        <begin position="41"/>
        <end position="60"/>
    </location>
</feature>
<evidence type="ECO:0000256" key="1">
    <source>
        <dbReference type="ARBA" id="ARBA00004370"/>
    </source>
</evidence>
<evidence type="ECO:0000256" key="2">
    <source>
        <dbReference type="ARBA" id="ARBA00022692"/>
    </source>
</evidence>
<evidence type="ECO:0000313" key="7">
    <source>
        <dbReference type="EMBL" id="EFP06800.1"/>
    </source>
</evidence>
<dbReference type="SUPFAM" id="SSF81321">
    <property type="entry name" value="Family A G protein-coupled receptor-like"/>
    <property type="match status" value="1"/>
</dbReference>
<dbReference type="Gene3D" id="1.20.1070.10">
    <property type="entry name" value="Rhodopsin 7-helix transmembrane proteins"/>
    <property type="match status" value="1"/>
</dbReference>
<evidence type="ECO:0000259" key="6">
    <source>
        <dbReference type="PROSITE" id="PS50262"/>
    </source>
</evidence>
<evidence type="ECO:0000313" key="8">
    <source>
        <dbReference type="Proteomes" id="UP000008281"/>
    </source>
</evidence>